<proteinExistence type="predicted"/>
<evidence type="ECO:0000313" key="2">
    <source>
        <dbReference type="Proteomes" id="UP000024635"/>
    </source>
</evidence>
<accession>A0A016TTC0</accession>
<sequence>MKACRGCARWGCGQPHFYHSKPPNWSAVSDCVTRRSLLSCDWSIHVRVAAAVFKHTSSAGENWTSFLS</sequence>
<dbReference type="AlphaFoldDB" id="A0A016TTC0"/>
<name>A0A016TTC0_9BILA</name>
<evidence type="ECO:0000313" key="1">
    <source>
        <dbReference type="EMBL" id="EYC06284.1"/>
    </source>
</evidence>
<gene>
    <name evidence="1" type="primary">Acey_s0077.g1123</name>
    <name evidence="1" type="ORF">Y032_0077g1123</name>
</gene>
<dbReference type="EMBL" id="JARK01001413">
    <property type="protein sequence ID" value="EYC06284.1"/>
    <property type="molecule type" value="Genomic_DNA"/>
</dbReference>
<reference evidence="2" key="1">
    <citation type="journal article" date="2015" name="Nat. Genet.">
        <title>The genome and transcriptome of the zoonotic hookworm Ancylostoma ceylanicum identify infection-specific gene families.</title>
        <authorList>
            <person name="Schwarz E.M."/>
            <person name="Hu Y."/>
            <person name="Antoshechkin I."/>
            <person name="Miller M.M."/>
            <person name="Sternberg P.W."/>
            <person name="Aroian R.V."/>
        </authorList>
    </citation>
    <scope>NUCLEOTIDE SEQUENCE</scope>
    <source>
        <strain evidence="2">HY135</strain>
    </source>
</reference>
<dbReference type="Proteomes" id="UP000024635">
    <property type="component" value="Unassembled WGS sequence"/>
</dbReference>
<protein>
    <submittedName>
        <fullName evidence="1">Uncharacterized protein</fullName>
    </submittedName>
</protein>
<comment type="caution">
    <text evidence="1">The sequence shown here is derived from an EMBL/GenBank/DDBJ whole genome shotgun (WGS) entry which is preliminary data.</text>
</comment>
<organism evidence="1 2">
    <name type="scientific">Ancylostoma ceylanicum</name>
    <dbReference type="NCBI Taxonomy" id="53326"/>
    <lineage>
        <taxon>Eukaryota</taxon>
        <taxon>Metazoa</taxon>
        <taxon>Ecdysozoa</taxon>
        <taxon>Nematoda</taxon>
        <taxon>Chromadorea</taxon>
        <taxon>Rhabditida</taxon>
        <taxon>Rhabditina</taxon>
        <taxon>Rhabditomorpha</taxon>
        <taxon>Strongyloidea</taxon>
        <taxon>Ancylostomatidae</taxon>
        <taxon>Ancylostomatinae</taxon>
        <taxon>Ancylostoma</taxon>
    </lineage>
</organism>
<keyword evidence="2" id="KW-1185">Reference proteome</keyword>